<dbReference type="InParanoid" id="A0A4W3JBJ8"/>
<dbReference type="InterPro" id="IPR018114">
    <property type="entry name" value="TRYPSIN_HIS"/>
</dbReference>
<evidence type="ECO:0000313" key="4">
    <source>
        <dbReference type="Proteomes" id="UP000314986"/>
    </source>
</evidence>
<organism evidence="3 4">
    <name type="scientific">Callorhinchus milii</name>
    <name type="common">Ghost shark</name>
    <dbReference type="NCBI Taxonomy" id="7868"/>
    <lineage>
        <taxon>Eukaryota</taxon>
        <taxon>Metazoa</taxon>
        <taxon>Chordata</taxon>
        <taxon>Craniata</taxon>
        <taxon>Vertebrata</taxon>
        <taxon>Chondrichthyes</taxon>
        <taxon>Holocephali</taxon>
        <taxon>Chimaeriformes</taxon>
        <taxon>Callorhinchidae</taxon>
        <taxon>Callorhinchus</taxon>
    </lineage>
</organism>
<dbReference type="InterPro" id="IPR043504">
    <property type="entry name" value="Peptidase_S1_PA_chymotrypsin"/>
</dbReference>
<dbReference type="InterPro" id="IPR001254">
    <property type="entry name" value="Trypsin_dom"/>
</dbReference>
<reference evidence="4" key="3">
    <citation type="journal article" date="2014" name="Nature">
        <title>Elephant shark genome provides unique insights into gnathostome evolution.</title>
        <authorList>
            <consortium name="International Elephant Shark Genome Sequencing Consortium"/>
            <person name="Venkatesh B."/>
            <person name="Lee A.P."/>
            <person name="Ravi V."/>
            <person name="Maurya A.K."/>
            <person name="Lian M.M."/>
            <person name="Swann J.B."/>
            <person name="Ohta Y."/>
            <person name="Flajnik M.F."/>
            <person name="Sutoh Y."/>
            <person name="Kasahara M."/>
            <person name="Hoon S."/>
            <person name="Gangu V."/>
            <person name="Roy S.W."/>
            <person name="Irimia M."/>
            <person name="Korzh V."/>
            <person name="Kondrychyn I."/>
            <person name="Lim Z.W."/>
            <person name="Tay B.H."/>
            <person name="Tohari S."/>
            <person name="Kong K.W."/>
            <person name="Ho S."/>
            <person name="Lorente-Galdos B."/>
            <person name="Quilez J."/>
            <person name="Marques-Bonet T."/>
            <person name="Raney B.J."/>
            <person name="Ingham P.W."/>
            <person name="Tay A."/>
            <person name="Hillier L.W."/>
            <person name="Minx P."/>
            <person name="Boehm T."/>
            <person name="Wilson R.K."/>
            <person name="Brenner S."/>
            <person name="Warren W.C."/>
        </authorList>
    </citation>
    <scope>NUCLEOTIDE SEQUENCE [LARGE SCALE GENOMIC DNA]</scope>
</reference>
<feature type="domain" description="Peptidase S1" evidence="2">
    <location>
        <begin position="17"/>
        <end position="72"/>
    </location>
</feature>
<evidence type="ECO:0000259" key="2">
    <source>
        <dbReference type="PROSITE" id="PS50240"/>
    </source>
</evidence>
<evidence type="ECO:0000313" key="3">
    <source>
        <dbReference type="Ensembl" id="ENSCMIP00000040704.1"/>
    </source>
</evidence>
<reference evidence="4" key="1">
    <citation type="journal article" date="2006" name="Science">
        <title>Ancient noncoding elements conserved in the human genome.</title>
        <authorList>
            <person name="Venkatesh B."/>
            <person name="Kirkness E.F."/>
            <person name="Loh Y.H."/>
            <person name="Halpern A.L."/>
            <person name="Lee A.P."/>
            <person name="Johnson J."/>
            <person name="Dandona N."/>
            <person name="Viswanathan L.D."/>
            <person name="Tay A."/>
            <person name="Venter J.C."/>
            <person name="Strausberg R.L."/>
            <person name="Brenner S."/>
        </authorList>
    </citation>
    <scope>NUCLEOTIDE SEQUENCE [LARGE SCALE GENOMIC DNA]</scope>
</reference>
<dbReference type="PROSITE" id="PS00134">
    <property type="entry name" value="TRYPSIN_HIS"/>
    <property type="match status" value="1"/>
</dbReference>
<sequence>FGLSTACGTRPEIISRIVGGTNAVQGEWPWQVSLQVRRSHMCGASVIADRWLLSAAHCFQGKNLPNDSPFPVFEPRSSHLQGECSNQHAPWTLRNWGIRKDNLYRKRNLLQSCPCLHVQLRSYLYLIRWTLNIP</sequence>
<accession>A0A4W3JBJ8</accession>
<dbReference type="Gene3D" id="2.40.10.10">
    <property type="entry name" value="Trypsin-like serine proteases"/>
    <property type="match status" value="1"/>
</dbReference>
<dbReference type="SUPFAM" id="SSF50494">
    <property type="entry name" value="Trypsin-like serine proteases"/>
    <property type="match status" value="1"/>
</dbReference>
<dbReference type="PROSITE" id="PS50240">
    <property type="entry name" value="TRYPSIN_DOM"/>
    <property type="match status" value="1"/>
</dbReference>
<reference evidence="3" key="5">
    <citation type="submission" date="2025-09" db="UniProtKB">
        <authorList>
            <consortium name="Ensembl"/>
        </authorList>
    </citation>
    <scope>IDENTIFICATION</scope>
</reference>
<dbReference type="Ensembl" id="ENSCMIT00000041279.1">
    <property type="protein sequence ID" value="ENSCMIP00000040704.1"/>
    <property type="gene ID" value="ENSCMIG00000016967.1"/>
</dbReference>
<evidence type="ECO:0000256" key="1">
    <source>
        <dbReference type="ARBA" id="ARBA00023157"/>
    </source>
</evidence>
<dbReference type="GO" id="GO:0006508">
    <property type="term" value="P:proteolysis"/>
    <property type="evidence" value="ECO:0007669"/>
    <property type="project" value="InterPro"/>
</dbReference>
<dbReference type="Pfam" id="PF00089">
    <property type="entry name" value="Trypsin"/>
    <property type="match status" value="1"/>
</dbReference>
<dbReference type="InterPro" id="IPR009003">
    <property type="entry name" value="Peptidase_S1_PA"/>
</dbReference>
<reference evidence="4" key="2">
    <citation type="journal article" date="2007" name="PLoS Biol.">
        <title>Survey sequencing and comparative analysis of the elephant shark (Callorhinchus milii) genome.</title>
        <authorList>
            <person name="Venkatesh B."/>
            <person name="Kirkness E.F."/>
            <person name="Loh Y.H."/>
            <person name="Halpern A.L."/>
            <person name="Lee A.P."/>
            <person name="Johnson J."/>
            <person name="Dandona N."/>
            <person name="Viswanathan L.D."/>
            <person name="Tay A."/>
            <person name="Venter J.C."/>
            <person name="Strausberg R.L."/>
            <person name="Brenner S."/>
        </authorList>
    </citation>
    <scope>NUCLEOTIDE SEQUENCE [LARGE SCALE GENOMIC DNA]</scope>
</reference>
<reference evidence="3" key="4">
    <citation type="submission" date="2025-08" db="UniProtKB">
        <authorList>
            <consortium name="Ensembl"/>
        </authorList>
    </citation>
    <scope>IDENTIFICATION</scope>
</reference>
<proteinExistence type="predicted"/>
<keyword evidence="4" id="KW-1185">Reference proteome</keyword>
<dbReference type="PANTHER" id="PTHR24252">
    <property type="entry name" value="ACROSIN-RELATED"/>
    <property type="match status" value="1"/>
</dbReference>
<dbReference type="AlphaFoldDB" id="A0A4W3JBJ8"/>
<dbReference type="Proteomes" id="UP000314986">
    <property type="component" value="Unassembled WGS sequence"/>
</dbReference>
<dbReference type="PANTHER" id="PTHR24252:SF7">
    <property type="entry name" value="HYALIN"/>
    <property type="match status" value="1"/>
</dbReference>
<dbReference type="GO" id="GO:0004252">
    <property type="term" value="F:serine-type endopeptidase activity"/>
    <property type="evidence" value="ECO:0007669"/>
    <property type="project" value="InterPro"/>
</dbReference>
<name>A0A4W3JBJ8_CALMI</name>
<dbReference type="GeneTree" id="ENSGT00940000155138"/>
<protein>
    <recommendedName>
        <fullName evidence="2">Peptidase S1 domain-containing protein</fullName>
    </recommendedName>
</protein>
<keyword evidence="1" id="KW-1015">Disulfide bond</keyword>